<reference evidence="2" key="2">
    <citation type="submission" date="2022-06" db="UniProtKB">
        <authorList>
            <consortium name="EnsemblMetazoa"/>
        </authorList>
    </citation>
    <scope>IDENTIFICATION</scope>
</reference>
<dbReference type="EnsemblMetazoa" id="OVOC3619.1">
    <property type="protein sequence ID" value="OVOC3619.1"/>
    <property type="gene ID" value="WBGene00240428"/>
</dbReference>
<evidence type="ECO:0000256" key="1">
    <source>
        <dbReference type="SAM" id="Coils"/>
    </source>
</evidence>
<dbReference type="EMBL" id="CMVM020000119">
    <property type="status" value="NOT_ANNOTATED_CDS"/>
    <property type="molecule type" value="Genomic_DNA"/>
</dbReference>
<feature type="coiled-coil region" evidence="1">
    <location>
        <begin position="179"/>
        <end position="213"/>
    </location>
</feature>
<organism evidence="2 3">
    <name type="scientific">Onchocerca volvulus</name>
    <dbReference type="NCBI Taxonomy" id="6282"/>
    <lineage>
        <taxon>Eukaryota</taxon>
        <taxon>Metazoa</taxon>
        <taxon>Ecdysozoa</taxon>
        <taxon>Nematoda</taxon>
        <taxon>Chromadorea</taxon>
        <taxon>Rhabditida</taxon>
        <taxon>Spirurina</taxon>
        <taxon>Spiruromorpha</taxon>
        <taxon>Filarioidea</taxon>
        <taxon>Onchocercidae</taxon>
        <taxon>Onchocerca</taxon>
    </lineage>
</organism>
<name>A0A8R1XTY6_ONCVO</name>
<reference evidence="3" key="1">
    <citation type="submission" date="2013-10" db="EMBL/GenBank/DDBJ databases">
        <title>Genome sequencing of Onchocerca volvulus.</title>
        <authorList>
            <person name="Cotton J."/>
            <person name="Tsai J."/>
            <person name="Stanley E."/>
            <person name="Tracey A."/>
            <person name="Holroyd N."/>
            <person name="Lustigman S."/>
            <person name="Berriman M."/>
        </authorList>
    </citation>
    <scope>NUCLEOTIDE SEQUENCE</scope>
</reference>
<dbReference type="Proteomes" id="UP000024404">
    <property type="component" value="Unassembled WGS sequence"/>
</dbReference>
<dbReference type="AlphaFoldDB" id="A0A8R1XTY6"/>
<evidence type="ECO:0000313" key="3">
    <source>
        <dbReference type="Proteomes" id="UP000024404"/>
    </source>
</evidence>
<proteinExistence type="predicted"/>
<keyword evidence="1" id="KW-0175">Coiled coil</keyword>
<accession>A0A8R1XTY6</accession>
<evidence type="ECO:0000313" key="2">
    <source>
        <dbReference type="EnsemblMetazoa" id="OVOC3619.1"/>
    </source>
</evidence>
<protein>
    <submittedName>
        <fullName evidence="2">Uncharacterized protein</fullName>
    </submittedName>
</protein>
<keyword evidence="3" id="KW-1185">Reference proteome</keyword>
<sequence length="258" mass="30253">MTSENIAVDNEKRNLVGEINDQDVQDVTQNSLTKKTKSLRKTHMSTQVFIANQEKSEFRLCFSNEILVFQVNILQNESTLLDYRNNASTPNTLKRTRLDEEFYRNVSTDAAPVTAAFNEGTSSLLHRHAYLHIAETEKENRKLKTEVSDLKLQYLTMKTELDNEKVRRVEIEQIWRSQKKILDEERWKFENERNDWEKERKKLLMDRDELAAELKKVATIAFDLELFALFSFEDLFSSINILIILSFQFLVRFSASSA</sequence>